<protein>
    <submittedName>
        <fullName evidence="1">Uncharacterized protein</fullName>
    </submittedName>
</protein>
<name>A0A9K3JBP0_HELAN</name>
<evidence type="ECO:0000313" key="2">
    <source>
        <dbReference type="Proteomes" id="UP000215914"/>
    </source>
</evidence>
<sequence length="65" mass="7263">MLNSSSDWSLDSFILPAATTHRDIPQGATSSPVPFTSLTEMSWLRQTVVVVVTKFRVRRITSRAL</sequence>
<accession>A0A9K3JBP0</accession>
<organism evidence="1 2">
    <name type="scientific">Helianthus annuus</name>
    <name type="common">Common sunflower</name>
    <dbReference type="NCBI Taxonomy" id="4232"/>
    <lineage>
        <taxon>Eukaryota</taxon>
        <taxon>Viridiplantae</taxon>
        <taxon>Streptophyta</taxon>
        <taxon>Embryophyta</taxon>
        <taxon>Tracheophyta</taxon>
        <taxon>Spermatophyta</taxon>
        <taxon>Magnoliopsida</taxon>
        <taxon>eudicotyledons</taxon>
        <taxon>Gunneridae</taxon>
        <taxon>Pentapetalae</taxon>
        <taxon>asterids</taxon>
        <taxon>campanulids</taxon>
        <taxon>Asterales</taxon>
        <taxon>Asteraceae</taxon>
        <taxon>Asteroideae</taxon>
        <taxon>Heliantheae alliance</taxon>
        <taxon>Heliantheae</taxon>
        <taxon>Helianthus</taxon>
    </lineage>
</organism>
<keyword evidence="2" id="KW-1185">Reference proteome</keyword>
<comment type="caution">
    <text evidence="1">The sequence shown here is derived from an EMBL/GenBank/DDBJ whole genome shotgun (WGS) entry which is preliminary data.</text>
</comment>
<evidence type="ECO:0000313" key="1">
    <source>
        <dbReference type="EMBL" id="KAF5811884.1"/>
    </source>
</evidence>
<dbReference type="EMBL" id="MNCJ02000319">
    <property type="protein sequence ID" value="KAF5811884.1"/>
    <property type="molecule type" value="Genomic_DNA"/>
</dbReference>
<dbReference type="Proteomes" id="UP000215914">
    <property type="component" value="Unassembled WGS sequence"/>
</dbReference>
<gene>
    <name evidence="1" type="ORF">HanXRQr2_Chr04g0186511</name>
</gene>
<reference evidence="1" key="1">
    <citation type="journal article" date="2017" name="Nature">
        <title>The sunflower genome provides insights into oil metabolism, flowering and Asterid evolution.</title>
        <authorList>
            <person name="Badouin H."/>
            <person name="Gouzy J."/>
            <person name="Grassa C.J."/>
            <person name="Murat F."/>
            <person name="Staton S.E."/>
            <person name="Cottret L."/>
            <person name="Lelandais-Briere C."/>
            <person name="Owens G.L."/>
            <person name="Carrere S."/>
            <person name="Mayjonade B."/>
            <person name="Legrand L."/>
            <person name="Gill N."/>
            <person name="Kane N.C."/>
            <person name="Bowers J.E."/>
            <person name="Hubner S."/>
            <person name="Bellec A."/>
            <person name="Berard A."/>
            <person name="Berges H."/>
            <person name="Blanchet N."/>
            <person name="Boniface M.C."/>
            <person name="Brunel D."/>
            <person name="Catrice O."/>
            <person name="Chaidir N."/>
            <person name="Claudel C."/>
            <person name="Donnadieu C."/>
            <person name="Faraut T."/>
            <person name="Fievet G."/>
            <person name="Helmstetter N."/>
            <person name="King M."/>
            <person name="Knapp S.J."/>
            <person name="Lai Z."/>
            <person name="Le Paslier M.C."/>
            <person name="Lippi Y."/>
            <person name="Lorenzon L."/>
            <person name="Mandel J.R."/>
            <person name="Marage G."/>
            <person name="Marchand G."/>
            <person name="Marquand E."/>
            <person name="Bret-Mestries E."/>
            <person name="Morien E."/>
            <person name="Nambeesan S."/>
            <person name="Nguyen T."/>
            <person name="Pegot-Espagnet P."/>
            <person name="Pouilly N."/>
            <person name="Raftis F."/>
            <person name="Sallet E."/>
            <person name="Schiex T."/>
            <person name="Thomas J."/>
            <person name="Vandecasteele C."/>
            <person name="Vares D."/>
            <person name="Vear F."/>
            <person name="Vautrin S."/>
            <person name="Crespi M."/>
            <person name="Mangin B."/>
            <person name="Burke J.M."/>
            <person name="Salse J."/>
            <person name="Munos S."/>
            <person name="Vincourt P."/>
            <person name="Rieseberg L.H."/>
            <person name="Langlade N.B."/>
        </authorList>
    </citation>
    <scope>NUCLEOTIDE SEQUENCE</scope>
    <source>
        <tissue evidence="1">Leaves</tissue>
    </source>
</reference>
<proteinExistence type="predicted"/>
<reference evidence="1" key="2">
    <citation type="submission" date="2020-06" db="EMBL/GenBank/DDBJ databases">
        <title>Helianthus annuus Genome sequencing and assembly Release 2.</title>
        <authorList>
            <person name="Gouzy J."/>
            <person name="Langlade N."/>
            <person name="Munos S."/>
        </authorList>
    </citation>
    <scope>NUCLEOTIDE SEQUENCE</scope>
    <source>
        <tissue evidence="1">Leaves</tissue>
    </source>
</reference>
<dbReference type="AlphaFoldDB" id="A0A9K3JBP0"/>
<dbReference type="Gramene" id="mRNA:HanXRQr2_Chr04g0186511">
    <property type="protein sequence ID" value="CDS:HanXRQr2_Chr04g0186511.1"/>
    <property type="gene ID" value="HanXRQr2_Chr04g0186511"/>
</dbReference>